<evidence type="ECO:0000313" key="1">
    <source>
        <dbReference type="EMBL" id="KAF3844826.1"/>
    </source>
</evidence>
<sequence>MGSTGSRPKLFKVAPCNSLQEGALPEPQWTVPALPTLQPLALQIGHTSIATQIAMVIKKKRNIWLLCQRHCPHDISRHNEKCFCLLQGRDCRDGGVPLSSTIGQTGHCGTSRMIQGGFLEAQTALTQQAHRQRRAHHRQAREQRRHKVIYSVNGKIANCYSKKKA</sequence>
<dbReference type="AlphaFoldDB" id="A0A7J5Y5V9"/>
<gene>
    <name evidence="1" type="ORF">F7725_007989</name>
</gene>
<dbReference type="Proteomes" id="UP000518266">
    <property type="component" value="Unassembled WGS sequence"/>
</dbReference>
<reference evidence="1 2" key="1">
    <citation type="submission" date="2020-03" db="EMBL/GenBank/DDBJ databases">
        <title>Dissostichus mawsoni Genome sequencing and assembly.</title>
        <authorList>
            <person name="Park H."/>
        </authorList>
    </citation>
    <scope>NUCLEOTIDE SEQUENCE [LARGE SCALE GENOMIC DNA]</scope>
    <source>
        <strain evidence="1">DM0001</strain>
        <tissue evidence="1">Muscle</tissue>
    </source>
</reference>
<dbReference type="OrthoDB" id="6344011at2759"/>
<protein>
    <submittedName>
        <fullName evidence="1">Uncharacterized protein</fullName>
    </submittedName>
</protein>
<keyword evidence="2" id="KW-1185">Reference proteome</keyword>
<organism evidence="1 2">
    <name type="scientific">Dissostichus mawsoni</name>
    <name type="common">Antarctic cod</name>
    <dbReference type="NCBI Taxonomy" id="36200"/>
    <lineage>
        <taxon>Eukaryota</taxon>
        <taxon>Metazoa</taxon>
        <taxon>Chordata</taxon>
        <taxon>Craniata</taxon>
        <taxon>Vertebrata</taxon>
        <taxon>Euteleostomi</taxon>
        <taxon>Actinopterygii</taxon>
        <taxon>Neopterygii</taxon>
        <taxon>Teleostei</taxon>
        <taxon>Neoteleostei</taxon>
        <taxon>Acanthomorphata</taxon>
        <taxon>Eupercaria</taxon>
        <taxon>Perciformes</taxon>
        <taxon>Notothenioidei</taxon>
        <taxon>Nototheniidae</taxon>
        <taxon>Dissostichus</taxon>
    </lineage>
</organism>
<proteinExistence type="predicted"/>
<evidence type="ECO:0000313" key="2">
    <source>
        <dbReference type="Proteomes" id="UP000518266"/>
    </source>
</evidence>
<dbReference type="EMBL" id="JAAKFY010000015">
    <property type="protein sequence ID" value="KAF3844826.1"/>
    <property type="molecule type" value="Genomic_DNA"/>
</dbReference>
<accession>A0A7J5Y5V9</accession>
<name>A0A7J5Y5V9_DISMA</name>
<comment type="caution">
    <text evidence="1">The sequence shown here is derived from an EMBL/GenBank/DDBJ whole genome shotgun (WGS) entry which is preliminary data.</text>
</comment>